<evidence type="ECO:0000256" key="2">
    <source>
        <dbReference type="SAM" id="MobiDB-lite"/>
    </source>
</evidence>
<dbReference type="EMBL" id="CAMXCT010000999">
    <property type="protein sequence ID" value="CAI3985520.1"/>
    <property type="molecule type" value="Genomic_DNA"/>
</dbReference>
<keyword evidence="6" id="KW-1185">Reference proteome</keyword>
<reference evidence="4" key="2">
    <citation type="submission" date="2024-04" db="EMBL/GenBank/DDBJ databases">
        <authorList>
            <person name="Chen Y."/>
            <person name="Shah S."/>
            <person name="Dougan E. K."/>
            <person name="Thang M."/>
            <person name="Chan C."/>
        </authorList>
    </citation>
    <scope>NUCLEOTIDE SEQUENCE [LARGE SCALE GENOMIC DNA]</scope>
</reference>
<dbReference type="InterPro" id="IPR002110">
    <property type="entry name" value="Ankyrin_rpt"/>
</dbReference>
<name>A0A9P1FST1_9DINO</name>
<accession>A0A9P1FST1</accession>
<feature type="compositionally biased region" description="Pro residues" evidence="2">
    <location>
        <begin position="11"/>
        <end position="24"/>
    </location>
</feature>
<feature type="region of interest" description="Disordered" evidence="2">
    <location>
        <begin position="1"/>
        <end position="58"/>
    </location>
</feature>
<proteinExistence type="predicted"/>
<feature type="repeat" description="ANK" evidence="1">
    <location>
        <begin position="98"/>
        <end position="119"/>
    </location>
</feature>
<gene>
    <name evidence="3" type="ORF">C1SCF055_LOCUS12960</name>
</gene>
<dbReference type="Proteomes" id="UP001152797">
    <property type="component" value="Unassembled WGS sequence"/>
</dbReference>
<evidence type="ECO:0000313" key="3">
    <source>
        <dbReference type="EMBL" id="CAI3985520.1"/>
    </source>
</evidence>
<dbReference type="EMBL" id="CAMXCT030000999">
    <property type="protein sequence ID" value="CAL4772832.1"/>
    <property type="molecule type" value="Genomic_DNA"/>
</dbReference>
<evidence type="ECO:0000313" key="5">
    <source>
        <dbReference type="EMBL" id="CAL4772832.1"/>
    </source>
</evidence>
<sequence>MEIEVDEDDGPPPVSPPPVVPPSPARREDRTGERRPSNSVDGSVALGTRGKPQKVVEKPSAETTRLWYLLQEKKTKAFGDWLSHWEGQREVNIKDKAFGWTPIHFAAHKGASHFVKLLA</sequence>
<dbReference type="PROSITE" id="PS50088">
    <property type="entry name" value="ANK_REPEAT"/>
    <property type="match status" value="1"/>
</dbReference>
<evidence type="ECO:0000256" key="1">
    <source>
        <dbReference type="PROSITE-ProRule" id="PRU00023"/>
    </source>
</evidence>
<feature type="compositionally biased region" description="Acidic residues" evidence="2">
    <location>
        <begin position="1"/>
        <end position="10"/>
    </location>
</feature>
<reference evidence="3" key="1">
    <citation type="submission" date="2022-10" db="EMBL/GenBank/DDBJ databases">
        <authorList>
            <person name="Chen Y."/>
            <person name="Dougan E. K."/>
            <person name="Chan C."/>
            <person name="Rhodes N."/>
            <person name="Thang M."/>
        </authorList>
    </citation>
    <scope>NUCLEOTIDE SEQUENCE</scope>
</reference>
<comment type="caution">
    <text evidence="3">The sequence shown here is derived from an EMBL/GenBank/DDBJ whole genome shotgun (WGS) entry which is preliminary data.</text>
</comment>
<keyword evidence="1" id="KW-0040">ANK repeat</keyword>
<dbReference type="AlphaFoldDB" id="A0A9P1FST1"/>
<evidence type="ECO:0000313" key="6">
    <source>
        <dbReference type="Proteomes" id="UP001152797"/>
    </source>
</evidence>
<protein>
    <submittedName>
        <fullName evidence="5">Kinesin-like protein KIF1C</fullName>
    </submittedName>
</protein>
<dbReference type="PROSITE" id="PS50297">
    <property type="entry name" value="ANK_REP_REGION"/>
    <property type="match status" value="1"/>
</dbReference>
<evidence type="ECO:0000313" key="4">
    <source>
        <dbReference type="EMBL" id="CAL1138895.1"/>
    </source>
</evidence>
<dbReference type="EMBL" id="CAMXCT020000999">
    <property type="protein sequence ID" value="CAL1138895.1"/>
    <property type="molecule type" value="Genomic_DNA"/>
</dbReference>
<feature type="non-terminal residue" evidence="3">
    <location>
        <position position="1"/>
    </location>
</feature>
<feature type="compositionally biased region" description="Basic and acidic residues" evidence="2">
    <location>
        <begin position="25"/>
        <end position="36"/>
    </location>
</feature>
<organism evidence="3">
    <name type="scientific">Cladocopium goreaui</name>
    <dbReference type="NCBI Taxonomy" id="2562237"/>
    <lineage>
        <taxon>Eukaryota</taxon>
        <taxon>Sar</taxon>
        <taxon>Alveolata</taxon>
        <taxon>Dinophyceae</taxon>
        <taxon>Suessiales</taxon>
        <taxon>Symbiodiniaceae</taxon>
        <taxon>Cladocopium</taxon>
    </lineage>
</organism>